<evidence type="ECO:0000256" key="1">
    <source>
        <dbReference type="SAM" id="MobiDB-lite"/>
    </source>
</evidence>
<dbReference type="GeneID" id="25917079"/>
<dbReference type="AlphaFoldDB" id="A0A0L0F2E7"/>
<sequence length="64" mass="6628">MPTQSGVGGYAWAKKHLPPDPEGDRRYERRVSERNALLNAHTATQAWGAVGGVSGGTAHGAGDG</sequence>
<proteinExistence type="predicted"/>
<feature type="non-terminal residue" evidence="2">
    <location>
        <position position="64"/>
    </location>
</feature>
<dbReference type="EMBL" id="KQ250000">
    <property type="protein sequence ID" value="KNC70895.1"/>
    <property type="molecule type" value="Genomic_DNA"/>
</dbReference>
<accession>A0A0L0F2E7</accession>
<feature type="region of interest" description="Disordered" evidence="1">
    <location>
        <begin position="1"/>
        <end position="27"/>
    </location>
</feature>
<reference evidence="2 3" key="1">
    <citation type="submission" date="2011-02" db="EMBL/GenBank/DDBJ databases">
        <title>The Genome Sequence of Sphaeroforma arctica JP610.</title>
        <authorList>
            <consortium name="The Broad Institute Genome Sequencing Platform"/>
            <person name="Russ C."/>
            <person name="Cuomo C."/>
            <person name="Young S.K."/>
            <person name="Zeng Q."/>
            <person name="Gargeya S."/>
            <person name="Alvarado L."/>
            <person name="Berlin A."/>
            <person name="Chapman S.B."/>
            <person name="Chen Z."/>
            <person name="Freedman E."/>
            <person name="Gellesch M."/>
            <person name="Goldberg J."/>
            <person name="Griggs A."/>
            <person name="Gujja S."/>
            <person name="Heilman E."/>
            <person name="Heiman D."/>
            <person name="Howarth C."/>
            <person name="Mehta T."/>
            <person name="Neiman D."/>
            <person name="Pearson M."/>
            <person name="Roberts A."/>
            <person name="Saif S."/>
            <person name="Shea T."/>
            <person name="Shenoy N."/>
            <person name="Sisk P."/>
            <person name="Stolte C."/>
            <person name="Sykes S."/>
            <person name="White J."/>
            <person name="Yandava C."/>
            <person name="Burger G."/>
            <person name="Gray M.W."/>
            <person name="Holland P.W.H."/>
            <person name="King N."/>
            <person name="Lang F.B.F."/>
            <person name="Roger A.J."/>
            <person name="Ruiz-Trillo I."/>
            <person name="Haas B."/>
            <person name="Nusbaum C."/>
            <person name="Birren B."/>
        </authorList>
    </citation>
    <scope>NUCLEOTIDE SEQUENCE [LARGE SCALE GENOMIC DNA]</scope>
    <source>
        <strain evidence="2 3">JP610</strain>
    </source>
</reference>
<dbReference type="RefSeq" id="XP_014144797.1">
    <property type="nucleotide sequence ID" value="XM_014289322.1"/>
</dbReference>
<evidence type="ECO:0000313" key="3">
    <source>
        <dbReference type="Proteomes" id="UP000054560"/>
    </source>
</evidence>
<evidence type="ECO:0000313" key="2">
    <source>
        <dbReference type="EMBL" id="KNC70895.1"/>
    </source>
</evidence>
<name>A0A0L0F2E7_9EUKA</name>
<dbReference type="Proteomes" id="UP000054560">
    <property type="component" value="Unassembled WGS sequence"/>
</dbReference>
<organism evidence="2 3">
    <name type="scientific">Sphaeroforma arctica JP610</name>
    <dbReference type="NCBI Taxonomy" id="667725"/>
    <lineage>
        <taxon>Eukaryota</taxon>
        <taxon>Ichthyosporea</taxon>
        <taxon>Ichthyophonida</taxon>
        <taxon>Sphaeroforma</taxon>
    </lineage>
</organism>
<protein>
    <submittedName>
        <fullName evidence="2">Uncharacterized protein</fullName>
    </submittedName>
</protein>
<keyword evidence="3" id="KW-1185">Reference proteome</keyword>
<gene>
    <name evidence="2" type="ORF">SARC_16575</name>
</gene>
<feature type="compositionally biased region" description="Basic and acidic residues" evidence="1">
    <location>
        <begin position="17"/>
        <end position="27"/>
    </location>
</feature>